<dbReference type="RefSeq" id="WP_218934226.1">
    <property type="nucleotide sequence ID" value="NZ_CP036261.1"/>
</dbReference>
<dbReference type="EMBL" id="CP036261">
    <property type="protein sequence ID" value="QDS89508.1"/>
    <property type="molecule type" value="Genomic_DNA"/>
</dbReference>
<dbReference type="PANTHER" id="PTHR43037">
    <property type="entry name" value="UNNAMED PRODUCT-RELATED"/>
    <property type="match status" value="1"/>
</dbReference>
<dbReference type="PANTHER" id="PTHR43037:SF1">
    <property type="entry name" value="BLL1128 PROTEIN"/>
    <property type="match status" value="1"/>
</dbReference>
<dbReference type="InterPro" id="IPR010126">
    <property type="entry name" value="Esterase_phb"/>
</dbReference>
<keyword evidence="4" id="KW-1185">Reference proteome</keyword>
<organism evidence="3 4">
    <name type="scientific">Rosistilla ulvae</name>
    <dbReference type="NCBI Taxonomy" id="1930277"/>
    <lineage>
        <taxon>Bacteria</taxon>
        <taxon>Pseudomonadati</taxon>
        <taxon>Planctomycetota</taxon>
        <taxon>Planctomycetia</taxon>
        <taxon>Pirellulales</taxon>
        <taxon>Pirellulaceae</taxon>
        <taxon>Rosistilla</taxon>
    </lineage>
</organism>
<dbReference type="GO" id="GO:0005576">
    <property type="term" value="C:extracellular region"/>
    <property type="evidence" value="ECO:0007669"/>
    <property type="project" value="InterPro"/>
</dbReference>
<dbReference type="Pfam" id="PF10503">
    <property type="entry name" value="Esterase_PHB"/>
    <property type="match status" value="1"/>
</dbReference>
<dbReference type="Proteomes" id="UP000319557">
    <property type="component" value="Chromosome"/>
</dbReference>
<evidence type="ECO:0000256" key="2">
    <source>
        <dbReference type="ARBA" id="ARBA00022801"/>
    </source>
</evidence>
<sequence>MKRMLRFAIIGVVIAVGGMVGYAQFGLRAAQTGVSATFEHQGRPREYRLHVPEGLEPGDPVPLLVCLHGGGSNSRVASAMGFSKLADRKKFIVAYPNAIEKHWNDGRDSPMFADQDDKVDDVDFIMKIVQRIRRSHSIDANRIFATGVSNGGFMTQRLAMEKPETFSAVAVCIATMGEAISQRFDPALPVSVLYLNGTEDPLVPYDGGPVGKGLGPRLNRVAGNPIAPRGLAISTDDAVQLWVERNKTASEPTVKKLADKNQEDRSYIEYYHWDGGQRGTVVGLYKVVGGGHALPGGRQYYPVKVIGRPNQDAQGPELVWDFLIQHPRQPKPSSTE</sequence>
<accession>A0A517M3Q4</accession>
<protein>
    <submittedName>
        <fullName evidence="3">Esterase PHB depolymerase</fullName>
    </submittedName>
</protein>
<reference evidence="3 4" key="1">
    <citation type="submission" date="2019-02" db="EMBL/GenBank/DDBJ databases">
        <title>Deep-cultivation of Planctomycetes and their phenomic and genomic characterization uncovers novel biology.</title>
        <authorList>
            <person name="Wiegand S."/>
            <person name="Jogler M."/>
            <person name="Boedeker C."/>
            <person name="Pinto D."/>
            <person name="Vollmers J."/>
            <person name="Rivas-Marin E."/>
            <person name="Kohn T."/>
            <person name="Peeters S.H."/>
            <person name="Heuer A."/>
            <person name="Rast P."/>
            <person name="Oberbeckmann S."/>
            <person name="Bunk B."/>
            <person name="Jeske O."/>
            <person name="Meyerdierks A."/>
            <person name="Storesund J.E."/>
            <person name="Kallscheuer N."/>
            <person name="Luecker S."/>
            <person name="Lage O.M."/>
            <person name="Pohl T."/>
            <person name="Merkel B.J."/>
            <person name="Hornburger P."/>
            <person name="Mueller R.-W."/>
            <person name="Bruemmer F."/>
            <person name="Labrenz M."/>
            <person name="Spormann A.M."/>
            <person name="Op den Camp H."/>
            <person name="Overmann J."/>
            <person name="Amann R."/>
            <person name="Jetten M.S.M."/>
            <person name="Mascher T."/>
            <person name="Medema M.H."/>
            <person name="Devos D.P."/>
            <person name="Kaster A.-K."/>
            <person name="Ovreas L."/>
            <person name="Rohde M."/>
            <person name="Galperin M.Y."/>
            <person name="Jogler C."/>
        </authorList>
    </citation>
    <scope>NUCLEOTIDE SEQUENCE [LARGE SCALE GENOMIC DNA]</scope>
    <source>
        <strain evidence="3 4">EC9</strain>
    </source>
</reference>
<evidence type="ECO:0000313" key="3">
    <source>
        <dbReference type="EMBL" id="QDS89508.1"/>
    </source>
</evidence>
<gene>
    <name evidence="3" type="ORF">EC9_37080</name>
</gene>
<evidence type="ECO:0000313" key="4">
    <source>
        <dbReference type="Proteomes" id="UP000319557"/>
    </source>
</evidence>
<dbReference type="KEGG" id="ruv:EC9_37080"/>
<dbReference type="InterPro" id="IPR029058">
    <property type="entry name" value="AB_hydrolase_fold"/>
</dbReference>
<keyword evidence="2" id="KW-0378">Hydrolase</keyword>
<dbReference type="GO" id="GO:0016787">
    <property type="term" value="F:hydrolase activity"/>
    <property type="evidence" value="ECO:0007669"/>
    <property type="project" value="UniProtKB-KW"/>
</dbReference>
<evidence type="ECO:0000256" key="1">
    <source>
        <dbReference type="ARBA" id="ARBA00022729"/>
    </source>
</evidence>
<name>A0A517M3Q4_9BACT</name>
<dbReference type="SUPFAM" id="SSF53474">
    <property type="entry name" value="alpha/beta-Hydrolases"/>
    <property type="match status" value="1"/>
</dbReference>
<proteinExistence type="predicted"/>
<keyword evidence="1" id="KW-0732">Signal</keyword>
<dbReference type="Gene3D" id="3.40.50.1820">
    <property type="entry name" value="alpha/beta hydrolase"/>
    <property type="match status" value="1"/>
</dbReference>
<dbReference type="AlphaFoldDB" id="A0A517M3Q4"/>
<dbReference type="InterPro" id="IPR050955">
    <property type="entry name" value="Plant_Biomass_Hydrol_Est"/>
</dbReference>